<dbReference type="EMBL" id="SOSA01001070">
    <property type="protein sequence ID" value="THC87723.1"/>
    <property type="molecule type" value="Genomic_DNA"/>
</dbReference>
<evidence type="ECO:0000313" key="2">
    <source>
        <dbReference type="Proteomes" id="UP000308092"/>
    </source>
</evidence>
<organism evidence="1 2">
    <name type="scientific">Aspergillus tanneri</name>
    <dbReference type="NCBI Taxonomy" id="1220188"/>
    <lineage>
        <taxon>Eukaryota</taxon>
        <taxon>Fungi</taxon>
        <taxon>Dikarya</taxon>
        <taxon>Ascomycota</taxon>
        <taxon>Pezizomycotina</taxon>
        <taxon>Eurotiomycetes</taxon>
        <taxon>Eurotiomycetidae</taxon>
        <taxon>Eurotiales</taxon>
        <taxon>Aspergillaceae</taxon>
        <taxon>Aspergillus</taxon>
        <taxon>Aspergillus subgen. Circumdati</taxon>
    </lineage>
</organism>
<sequence length="59" mass="6620">MQDTPITVITYETEMEMKPNRLYSVPATRILKHGEEMLCVGVGNELNGALRSSGLRVRI</sequence>
<protein>
    <submittedName>
        <fullName evidence="1">Uncharacterized protein</fullName>
    </submittedName>
</protein>
<accession>A0A4S3IZ89</accession>
<evidence type="ECO:0000313" key="1">
    <source>
        <dbReference type="EMBL" id="THC87723.1"/>
    </source>
</evidence>
<comment type="caution">
    <text evidence="1">The sequence shown here is derived from an EMBL/GenBank/DDBJ whole genome shotgun (WGS) entry which is preliminary data.</text>
</comment>
<dbReference type="VEuPathDB" id="FungiDB:EYZ11_012833"/>
<reference evidence="1 2" key="1">
    <citation type="submission" date="2019-03" db="EMBL/GenBank/DDBJ databases">
        <title>The genome sequence of a newly discovered highly antifungal drug resistant Aspergillus species, Aspergillus tanneri NIH 1004.</title>
        <authorList>
            <person name="Mounaud S."/>
            <person name="Singh I."/>
            <person name="Joardar V."/>
            <person name="Pakala S."/>
            <person name="Pakala S."/>
            <person name="Venepally P."/>
            <person name="Hoover J."/>
            <person name="Nierman W."/>
            <person name="Chung J."/>
            <person name="Losada L."/>
        </authorList>
    </citation>
    <scope>NUCLEOTIDE SEQUENCE [LARGE SCALE GENOMIC DNA]</scope>
    <source>
        <strain evidence="1 2">NIH1004</strain>
    </source>
</reference>
<gene>
    <name evidence="1" type="ORF">EYZ11_012833</name>
</gene>
<keyword evidence="2" id="KW-1185">Reference proteome</keyword>
<dbReference type="Proteomes" id="UP000308092">
    <property type="component" value="Unassembled WGS sequence"/>
</dbReference>
<proteinExistence type="predicted"/>
<dbReference type="AlphaFoldDB" id="A0A4S3IZ89"/>
<name>A0A4S3IZ89_9EURO</name>